<organism evidence="9 10">
    <name type="scientific">Cyprinodon variegatus</name>
    <name type="common">Sheepshead minnow</name>
    <dbReference type="NCBI Taxonomy" id="28743"/>
    <lineage>
        <taxon>Eukaryota</taxon>
        <taxon>Metazoa</taxon>
        <taxon>Chordata</taxon>
        <taxon>Craniata</taxon>
        <taxon>Vertebrata</taxon>
        <taxon>Euteleostomi</taxon>
        <taxon>Actinopterygii</taxon>
        <taxon>Neopterygii</taxon>
        <taxon>Teleostei</taxon>
        <taxon>Neoteleostei</taxon>
        <taxon>Acanthomorphata</taxon>
        <taxon>Ovalentaria</taxon>
        <taxon>Atherinomorphae</taxon>
        <taxon>Cyprinodontiformes</taxon>
        <taxon>Cyprinodontidae</taxon>
        <taxon>Cyprinodon</taxon>
    </lineage>
</organism>
<keyword evidence="2" id="KW-0812">Transmembrane</keyword>
<dbReference type="GeneTree" id="ENSGT00940000164175"/>
<dbReference type="Ensembl" id="ENSCVAT00000019268.1">
    <property type="protein sequence ID" value="ENSCVAP00000012094.1"/>
    <property type="gene ID" value="ENSCVAG00000014478.1"/>
</dbReference>
<dbReference type="RefSeq" id="XP_015250253.1">
    <property type="nucleotide sequence ID" value="XM_015394767.1"/>
</dbReference>
<evidence type="ECO:0000256" key="4">
    <source>
        <dbReference type="ARBA" id="ARBA00022771"/>
    </source>
</evidence>
<dbReference type="SMART" id="SM01328">
    <property type="entry name" value="zf-3CxxC"/>
    <property type="match status" value="1"/>
</dbReference>
<keyword evidence="4" id="KW-0863">Zinc-finger</keyword>
<reference evidence="9" key="2">
    <citation type="submission" date="2025-09" db="UniProtKB">
        <authorList>
            <consortium name="Ensembl"/>
        </authorList>
    </citation>
    <scope>IDENTIFICATION</scope>
</reference>
<dbReference type="Pfam" id="PF13695">
    <property type="entry name" value="Zn_ribbon_3CxxC"/>
    <property type="match status" value="1"/>
</dbReference>
<feature type="domain" description="3CxxC-type" evidence="8">
    <location>
        <begin position="47"/>
        <end position="155"/>
    </location>
</feature>
<name>A0A3Q2D1J9_CYPVA</name>
<protein>
    <submittedName>
        <fullName evidence="9">Receptor-transporting protein 3-like</fullName>
    </submittedName>
</protein>
<dbReference type="KEGG" id="cvg:107097577"/>
<dbReference type="InterPro" id="IPR027377">
    <property type="entry name" value="ZAR1/RTP1-5-like_Znf-3CxxC"/>
</dbReference>
<dbReference type="GO" id="GO:0031849">
    <property type="term" value="F:olfactory receptor binding"/>
    <property type="evidence" value="ECO:0007669"/>
    <property type="project" value="TreeGrafter"/>
</dbReference>
<keyword evidence="6" id="KW-1133">Transmembrane helix</keyword>
<dbReference type="GO" id="GO:0051205">
    <property type="term" value="P:protein insertion into membrane"/>
    <property type="evidence" value="ECO:0007669"/>
    <property type="project" value="TreeGrafter"/>
</dbReference>
<evidence type="ECO:0000259" key="8">
    <source>
        <dbReference type="SMART" id="SM01328"/>
    </source>
</evidence>
<proteinExistence type="predicted"/>
<dbReference type="GO" id="GO:0008270">
    <property type="term" value="F:zinc ion binding"/>
    <property type="evidence" value="ECO:0007669"/>
    <property type="project" value="UniProtKB-KW"/>
</dbReference>
<dbReference type="PANTHER" id="PTHR14402:SF8">
    <property type="entry name" value="RECEPTOR-TRANSPORTING PROTEIN 4"/>
    <property type="match status" value="1"/>
</dbReference>
<dbReference type="GO" id="GO:0006612">
    <property type="term" value="P:protein targeting to membrane"/>
    <property type="evidence" value="ECO:0007669"/>
    <property type="project" value="TreeGrafter"/>
</dbReference>
<reference evidence="9" key="1">
    <citation type="submission" date="2025-08" db="UniProtKB">
        <authorList>
            <consortium name="Ensembl"/>
        </authorList>
    </citation>
    <scope>IDENTIFICATION</scope>
</reference>
<evidence type="ECO:0000256" key="5">
    <source>
        <dbReference type="ARBA" id="ARBA00022833"/>
    </source>
</evidence>
<dbReference type="OMA" id="IQSCNCC"/>
<evidence type="ECO:0000256" key="2">
    <source>
        <dbReference type="ARBA" id="ARBA00022692"/>
    </source>
</evidence>
<dbReference type="Proteomes" id="UP000265020">
    <property type="component" value="Unassembled WGS sequence"/>
</dbReference>
<evidence type="ECO:0000256" key="1">
    <source>
        <dbReference type="ARBA" id="ARBA00004167"/>
    </source>
</evidence>
<evidence type="ECO:0000256" key="3">
    <source>
        <dbReference type="ARBA" id="ARBA00022723"/>
    </source>
</evidence>
<keyword evidence="3" id="KW-0479">Metal-binding</keyword>
<dbReference type="GO" id="GO:0016020">
    <property type="term" value="C:membrane"/>
    <property type="evidence" value="ECO:0007669"/>
    <property type="project" value="UniProtKB-SubCell"/>
</dbReference>
<evidence type="ECO:0000313" key="9">
    <source>
        <dbReference type="Ensembl" id="ENSCVAP00000012094.1"/>
    </source>
</evidence>
<comment type="subcellular location">
    <subcellularLocation>
        <location evidence="1">Membrane</location>
        <topology evidence="1">Single-pass membrane protein</topology>
    </subcellularLocation>
</comment>
<keyword evidence="10" id="KW-1185">Reference proteome</keyword>
<dbReference type="InterPro" id="IPR026096">
    <property type="entry name" value="R-trans_p"/>
</dbReference>
<sequence>MNQQDWTRIFDEEMAILSGKGDTWNLVFDESIEPNNPDYGWTKYFRKTSARFSCTSCRRTWPSNRVMVIFHMCLIGGQGTVKVRPLRQECNSCPTAAMVKPLVEPDNIRILMTNLVKKVRRNCYHEEIEEPNRVFNAVDVKSPHEPDHCEGCRLGVCDRD</sequence>
<accession>A0A3Q2D1J9</accession>
<keyword evidence="7" id="KW-0472">Membrane</keyword>
<dbReference type="STRING" id="28743.ENSCVAP00000012094"/>
<evidence type="ECO:0000313" key="10">
    <source>
        <dbReference type="Proteomes" id="UP000265020"/>
    </source>
</evidence>
<evidence type="ECO:0000256" key="7">
    <source>
        <dbReference type="ARBA" id="ARBA00023136"/>
    </source>
</evidence>
<dbReference type="OrthoDB" id="8121437at2759"/>
<dbReference type="PANTHER" id="PTHR14402">
    <property type="entry name" value="RECEPTOR TRANSPORTING PROTEIN"/>
    <property type="match status" value="1"/>
</dbReference>
<keyword evidence="5" id="KW-0862">Zinc</keyword>
<evidence type="ECO:0000256" key="6">
    <source>
        <dbReference type="ARBA" id="ARBA00022989"/>
    </source>
</evidence>
<dbReference type="GeneID" id="107097577"/>
<dbReference type="AlphaFoldDB" id="A0A3Q2D1J9"/>